<feature type="signal peptide" evidence="1">
    <location>
        <begin position="1"/>
        <end position="35"/>
    </location>
</feature>
<dbReference type="KEGG" id="cprv:CYPRO_2277"/>
<feature type="chain" id="PRO_5016989294" description="DUF5723 domain-containing protein" evidence="1">
    <location>
        <begin position="36"/>
        <end position="567"/>
    </location>
</feature>
<accession>A0A345UM21</accession>
<evidence type="ECO:0000256" key="1">
    <source>
        <dbReference type="SAM" id="SignalP"/>
    </source>
</evidence>
<evidence type="ECO:0000313" key="2">
    <source>
        <dbReference type="EMBL" id="AXJ01523.1"/>
    </source>
</evidence>
<name>A0A345UM21_9BACT</name>
<dbReference type="Proteomes" id="UP000254808">
    <property type="component" value="Chromosome"/>
</dbReference>
<organism evidence="2 3">
    <name type="scientific">Cyclonatronum proteinivorum</name>
    <dbReference type="NCBI Taxonomy" id="1457365"/>
    <lineage>
        <taxon>Bacteria</taxon>
        <taxon>Pseudomonadati</taxon>
        <taxon>Balneolota</taxon>
        <taxon>Balneolia</taxon>
        <taxon>Balneolales</taxon>
        <taxon>Cyclonatronaceae</taxon>
        <taxon>Cyclonatronum</taxon>
    </lineage>
</organism>
<reference evidence="2 3" key="1">
    <citation type="submission" date="2018-03" db="EMBL/GenBank/DDBJ databases">
        <title>Phenotypic and genomic properties of Cyclonatronum proteinivorum gen. nov., sp. nov., a haloalkaliphilic bacteroidete from soda lakes possessing Na+-translocating rhodopsin.</title>
        <authorList>
            <person name="Toshchakov S.V."/>
            <person name="Korzhenkov A."/>
            <person name="Samarov N.I."/>
            <person name="Kublanov I.V."/>
            <person name="Muntyan M.S."/>
            <person name="Sorokin D.Y."/>
        </authorList>
    </citation>
    <scope>NUCLEOTIDE SEQUENCE [LARGE SCALE GENOMIC DNA]</scope>
    <source>
        <strain evidence="2 3">Omega</strain>
    </source>
</reference>
<dbReference type="OrthoDB" id="10009859at2"/>
<gene>
    <name evidence="2" type="ORF">CYPRO_2277</name>
</gene>
<proteinExistence type="predicted"/>
<dbReference type="RefSeq" id="WP_114984698.1">
    <property type="nucleotide sequence ID" value="NZ_CP027806.1"/>
</dbReference>
<dbReference type="EMBL" id="CP027806">
    <property type="protein sequence ID" value="AXJ01523.1"/>
    <property type="molecule type" value="Genomic_DNA"/>
</dbReference>
<keyword evidence="1" id="KW-0732">Signal</keyword>
<evidence type="ECO:0008006" key="4">
    <source>
        <dbReference type="Google" id="ProtNLM"/>
    </source>
</evidence>
<evidence type="ECO:0000313" key="3">
    <source>
        <dbReference type="Proteomes" id="UP000254808"/>
    </source>
</evidence>
<dbReference type="AlphaFoldDB" id="A0A345UM21"/>
<protein>
    <recommendedName>
        <fullName evidence="4">DUF5723 domain-containing protein</fullName>
    </recommendedName>
</protein>
<keyword evidence="3" id="KW-1185">Reference proteome</keyword>
<sequence length="567" mass="62102">MTSSKNKTEAKHFLRVWVLLLPVLSLFALTNAASAAAALADDDDPPLLSLWRGGLLNIDFRYNLNATGAGYGSAMMGGILSAGVGHNAAIIFNNPAGLGFIQNRDFVFDTQLGYGSWTTSSIENNIISSFNDEIETETDNFVRDPDNFILSASPTIRPTQINSLRAGVGSGFTSFAVAWPVYRNVVLGLGATQPADIRFRLQSSGLSTKIREEQGTDDVSVRFDILMNISSLLDFSFQMQNFTVGLGALLYSGELGDVAGGFALNRYTTAHRRILSTDLNGFVVVGGADERFFNNPNDPNLNFAAGESNDFVMQASGDFQDTRNGFQFSASWKTPWFADISLSYNHMPEFSLTDPNSFSRAFLPVFIVGQDVLSGDLELELDSLQANKPNLSTERDISDLISDSRLQLPSSLRLGVDLKAGRHTIVLNYIAYTSPLRLEFGDDIIGKSAGSGFGLGANFVFPEKLKGWNLALIPVRLLFLDIDGLLFQAFSQYTRYSNPNYSFGASVMFSGALAESTDEDFKDLFDNPTPTSFSMGRWYSVFDDFTVGVNIAAFPDLFFRASVGYRF</sequence>